<dbReference type="InterPro" id="IPR052523">
    <property type="entry name" value="Trichothecene_AcTrans"/>
</dbReference>
<dbReference type="CDD" id="cd04301">
    <property type="entry name" value="NAT_SF"/>
    <property type="match status" value="1"/>
</dbReference>
<dbReference type="Gene3D" id="3.40.630.30">
    <property type="match status" value="1"/>
</dbReference>
<evidence type="ECO:0000313" key="3">
    <source>
        <dbReference type="Proteomes" id="UP000054481"/>
    </source>
</evidence>
<organism evidence="2 3">
    <name type="scientific">Hirsutella minnesotensis 3608</name>
    <dbReference type="NCBI Taxonomy" id="1043627"/>
    <lineage>
        <taxon>Eukaryota</taxon>
        <taxon>Fungi</taxon>
        <taxon>Dikarya</taxon>
        <taxon>Ascomycota</taxon>
        <taxon>Pezizomycotina</taxon>
        <taxon>Sordariomycetes</taxon>
        <taxon>Hypocreomycetidae</taxon>
        <taxon>Hypocreales</taxon>
        <taxon>Ophiocordycipitaceae</taxon>
        <taxon>Hirsutella</taxon>
    </lineage>
</organism>
<dbReference type="PANTHER" id="PTHR42791:SF2">
    <property type="entry name" value="N-ACETYLTRANSFERASE DOMAIN-CONTAINING PROTEIN"/>
    <property type="match status" value="1"/>
</dbReference>
<dbReference type="Proteomes" id="UP000054481">
    <property type="component" value="Unassembled WGS sequence"/>
</dbReference>
<dbReference type="SUPFAM" id="SSF55729">
    <property type="entry name" value="Acyl-CoA N-acyltransferases (Nat)"/>
    <property type="match status" value="1"/>
</dbReference>
<keyword evidence="3" id="KW-1185">Reference proteome</keyword>
<dbReference type="AlphaFoldDB" id="A0A0F7ZRX6"/>
<proteinExistence type="predicted"/>
<accession>A0A0F7ZRX6</accession>
<dbReference type="GO" id="GO:0016747">
    <property type="term" value="F:acyltransferase activity, transferring groups other than amino-acyl groups"/>
    <property type="evidence" value="ECO:0007669"/>
    <property type="project" value="InterPro"/>
</dbReference>
<evidence type="ECO:0000259" key="1">
    <source>
        <dbReference type="PROSITE" id="PS51186"/>
    </source>
</evidence>
<dbReference type="InterPro" id="IPR016181">
    <property type="entry name" value="Acyl_CoA_acyltransferase"/>
</dbReference>
<dbReference type="OrthoDB" id="61113at2759"/>
<dbReference type="Pfam" id="PF00583">
    <property type="entry name" value="Acetyltransf_1"/>
    <property type="match status" value="1"/>
</dbReference>
<dbReference type="PROSITE" id="PS51186">
    <property type="entry name" value="GNAT"/>
    <property type="match status" value="1"/>
</dbReference>
<evidence type="ECO:0000313" key="2">
    <source>
        <dbReference type="EMBL" id="KJZ70378.1"/>
    </source>
</evidence>
<name>A0A0F7ZRX6_9HYPO</name>
<protein>
    <recommendedName>
        <fullName evidence="1">N-acetyltransferase domain-containing protein</fullName>
    </recommendedName>
</protein>
<feature type="domain" description="N-acetyltransferase" evidence="1">
    <location>
        <begin position="139"/>
        <end position="222"/>
    </location>
</feature>
<dbReference type="PANTHER" id="PTHR42791">
    <property type="entry name" value="GNAT FAMILY ACETYLTRANSFERASE"/>
    <property type="match status" value="1"/>
</dbReference>
<gene>
    <name evidence="2" type="ORF">HIM_10222</name>
</gene>
<dbReference type="EMBL" id="KQ030629">
    <property type="protein sequence ID" value="KJZ70378.1"/>
    <property type="molecule type" value="Genomic_DNA"/>
</dbReference>
<sequence>MESYKLVSRCTVDDARDLAENNMSAFGRESWWNLLWTNKSLDYMVAQCARQYPAKLLSARDVTRHQKVVEASTGKAVGYARWILPESLAGNWLEARVPGVDEEDKMRYEEEFAAADWTMRGDLDVLKVPVREGIRKHAPKRPHMVLDYLAVHPSHQGRGIAGMLVQSGIRQADVLGLDISLVAIGGRALAMYTRNGFELMGQCLQDLEPWGVEGFYNTYFLVRHAANTDG</sequence>
<dbReference type="InterPro" id="IPR000182">
    <property type="entry name" value="GNAT_dom"/>
</dbReference>
<reference evidence="2 3" key="1">
    <citation type="journal article" date="2014" name="Genome Biol. Evol.">
        <title>Comparative genomics and transcriptomics analyses reveal divergent lifestyle features of nematode endoparasitic fungus Hirsutella minnesotensis.</title>
        <authorList>
            <person name="Lai Y."/>
            <person name="Liu K."/>
            <person name="Zhang X."/>
            <person name="Zhang X."/>
            <person name="Li K."/>
            <person name="Wang N."/>
            <person name="Shu C."/>
            <person name="Wu Y."/>
            <person name="Wang C."/>
            <person name="Bushley K.E."/>
            <person name="Xiang M."/>
            <person name="Liu X."/>
        </authorList>
    </citation>
    <scope>NUCLEOTIDE SEQUENCE [LARGE SCALE GENOMIC DNA]</scope>
    <source>
        <strain evidence="2 3">3608</strain>
    </source>
</reference>